<dbReference type="eggNOG" id="ENOG5032XDI">
    <property type="taxonomic scope" value="Bacteria"/>
</dbReference>
<gene>
    <name evidence="1" type="ORF">SSPSH_003637</name>
</gene>
<reference evidence="1 2" key="1">
    <citation type="journal article" date="2011" name="J. Bacteriol.">
        <title>Genome sequence of Salinisphaera shabanensis, a gammaproteobacterium from the harsh, variable environment of the brine-seawater interface of the Shaban Deep in the Red Sea.</title>
        <authorList>
            <person name="Antunes A."/>
            <person name="Alam I."/>
            <person name="Bajic V.B."/>
            <person name="Stingl U."/>
        </authorList>
    </citation>
    <scope>NUCLEOTIDE SEQUENCE [LARGE SCALE GENOMIC DNA]</scope>
    <source>
        <strain evidence="1 2">E1L3A</strain>
    </source>
</reference>
<name>U2EGL9_9GAMM</name>
<keyword evidence="2" id="KW-1185">Reference proteome</keyword>
<dbReference type="AlphaFoldDB" id="U2EGL9"/>
<protein>
    <submittedName>
        <fullName evidence="1">Uncharacterized protein</fullName>
    </submittedName>
</protein>
<dbReference type="EMBL" id="AFNV02000035">
    <property type="protein sequence ID" value="ERJ17532.1"/>
    <property type="molecule type" value="Genomic_DNA"/>
</dbReference>
<evidence type="ECO:0000313" key="2">
    <source>
        <dbReference type="Proteomes" id="UP000006242"/>
    </source>
</evidence>
<organism evidence="1 2">
    <name type="scientific">Salinisphaera shabanensis E1L3A</name>
    <dbReference type="NCBI Taxonomy" id="1033802"/>
    <lineage>
        <taxon>Bacteria</taxon>
        <taxon>Pseudomonadati</taxon>
        <taxon>Pseudomonadota</taxon>
        <taxon>Gammaproteobacteria</taxon>
        <taxon>Salinisphaerales</taxon>
        <taxon>Salinisphaeraceae</taxon>
        <taxon>Salinisphaera</taxon>
    </lineage>
</organism>
<dbReference type="OrthoDB" id="6371789at2"/>
<reference evidence="1 2" key="2">
    <citation type="journal article" date="2013" name="PLoS ONE">
        <title>INDIGO - INtegrated Data Warehouse of MIcrobial GenOmes with Examples from the Red Sea Extremophiles.</title>
        <authorList>
            <person name="Alam I."/>
            <person name="Antunes A."/>
            <person name="Kamau A.A."/>
            <person name="Ba Alawi W."/>
            <person name="Kalkatawi M."/>
            <person name="Stingl U."/>
            <person name="Bajic V.B."/>
        </authorList>
    </citation>
    <scope>NUCLEOTIDE SEQUENCE [LARGE SCALE GENOMIC DNA]</scope>
    <source>
        <strain evidence="1 2">E1L3A</strain>
    </source>
</reference>
<dbReference type="RefSeq" id="WP_006912576.1">
    <property type="nucleotide sequence ID" value="NZ_AFNV02000035.1"/>
</dbReference>
<evidence type="ECO:0000313" key="1">
    <source>
        <dbReference type="EMBL" id="ERJ17532.1"/>
    </source>
</evidence>
<dbReference type="Proteomes" id="UP000006242">
    <property type="component" value="Unassembled WGS sequence"/>
</dbReference>
<proteinExistence type="predicted"/>
<comment type="caution">
    <text evidence="1">The sequence shown here is derived from an EMBL/GenBank/DDBJ whole genome shotgun (WGS) entry which is preliminary data.</text>
</comment>
<accession>U2EGL9</accession>
<sequence length="136" mass="15734">MSDVNSPGWLYERGEHRYKHRWKHDYAGFQPDGPGGYGKCPKHIEQALAKRLLNDRGIPFYEHDGSSYPEKIYVLYLGVPYVCVPTRAGISYHGYPWRGDMAARTLPKRIERKLREQAEADGNAKEFKTWLKDYGG</sequence>